<sequence>MIVSFGNNLLVPYTTLENVEITKEDSRERKQHSGWFLSASKDPRISGPPCGRSWQFLSILVTVIKGCKA</sequence>
<dbReference type="GeneID" id="59259726"/>
<keyword evidence="2" id="KW-1185">Reference proteome</keyword>
<dbReference type="Proteomes" id="UP000531561">
    <property type="component" value="Unassembled WGS sequence"/>
</dbReference>
<dbReference type="RefSeq" id="XP_037191244.1">
    <property type="nucleotide sequence ID" value="XM_037336034.1"/>
</dbReference>
<accession>A0A8H6EHE2</accession>
<protein>
    <submittedName>
        <fullName evidence="1">Uncharacterized protein</fullName>
    </submittedName>
</protein>
<comment type="caution">
    <text evidence="1">The sequence shown here is derived from an EMBL/GenBank/DDBJ whole genome shotgun (WGS) entry which is preliminary data.</text>
</comment>
<evidence type="ECO:0000313" key="2">
    <source>
        <dbReference type="Proteomes" id="UP000531561"/>
    </source>
</evidence>
<reference evidence="1 2" key="1">
    <citation type="journal article" date="2020" name="Phytopathology">
        <title>A high-quality genome resource of Botrytis fragariae, a new and rapidly spreading fungal pathogen causing strawberry gray mold in the U.S.A.</title>
        <authorList>
            <person name="Wu Y."/>
            <person name="Saski C.A."/>
            <person name="Schnabel G."/>
            <person name="Xiao S."/>
            <person name="Hu M."/>
        </authorList>
    </citation>
    <scope>NUCLEOTIDE SEQUENCE [LARGE SCALE GENOMIC DNA]</scope>
    <source>
        <strain evidence="1 2">BVB16</strain>
    </source>
</reference>
<proteinExistence type="predicted"/>
<organism evidence="1 2">
    <name type="scientific">Botrytis fragariae</name>
    <dbReference type="NCBI Taxonomy" id="1964551"/>
    <lineage>
        <taxon>Eukaryota</taxon>
        <taxon>Fungi</taxon>
        <taxon>Dikarya</taxon>
        <taxon>Ascomycota</taxon>
        <taxon>Pezizomycotina</taxon>
        <taxon>Leotiomycetes</taxon>
        <taxon>Helotiales</taxon>
        <taxon>Sclerotiniaceae</taxon>
        <taxon>Botrytis</taxon>
    </lineage>
</organism>
<gene>
    <name evidence="1" type="ORF">Bfra_005655</name>
</gene>
<dbReference type="EMBL" id="JABFCT010000010">
    <property type="protein sequence ID" value="KAF5872298.1"/>
    <property type="molecule type" value="Genomic_DNA"/>
</dbReference>
<dbReference type="AlphaFoldDB" id="A0A8H6EHE2"/>
<name>A0A8H6EHE2_9HELO</name>
<evidence type="ECO:0000313" key="1">
    <source>
        <dbReference type="EMBL" id="KAF5872298.1"/>
    </source>
</evidence>